<evidence type="ECO:0000259" key="2">
    <source>
        <dbReference type="Pfam" id="PF00501"/>
    </source>
</evidence>
<dbReference type="PANTHER" id="PTHR43272">
    <property type="entry name" value="LONG-CHAIN-FATTY-ACID--COA LIGASE"/>
    <property type="match status" value="1"/>
</dbReference>
<dbReference type="GO" id="GO:0004467">
    <property type="term" value="F:long-chain fatty acid-CoA ligase activity"/>
    <property type="evidence" value="ECO:0007669"/>
    <property type="project" value="UniProtKB-EC"/>
</dbReference>
<dbReference type="InterPro" id="IPR045851">
    <property type="entry name" value="AMP-bd_C_sf"/>
</dbReference>
<feature type="domain" description="AMP-dependent synthetase/ligase" evidence="2">
    <location>
        <begin position="24"/>
        <end position="431"/>
    </location>
</feature>
<dbReference type="InterPro" id="IPR000873">
    <property type="entry name" value="AMP-dep_synth/lig_dom"/>
</dbReference>
<comment type="catalytic activity">
    <reaction evidence="1">
        <text>a long-chain fatty acid + ATP + CoA = a long-chain fatty acyl-CoA + AMP + diphosphate</text>
        <dbReference type="Rhea" id="RHEA:15421"/>
        <dbReference type="ChEBI" id="CHEBI:30616"/>
        <dbReference type="ChEBI" id="CHEBI:33019"/>
        <dbReference type="ChEBI" id="CHEBI:57287"/>
        <dbReference type="ChEBI" id="CHEBI:57560"/>
        <dbReference type="ChEBI" id="CHEBI:83139"/>
        <dbReference type="ChEBI" id="CHEBI:456215"/>
        <dbReference type="EC" id="6.2.1.3"/>
    </reaction>
    <physiologicalReaction direction="left-to-right" evidence="1">
        <dbReference type="Rhea" id="RHEA:15422"/>
    </physiologicalReaction>
</comment>
<accession>A0A223ATT2</accession>
<evidence type="ECO:0000313" key="4">
    <source>
        <dbReference type="Proteomes" id="UP000214689"/>
    </source>
</evidence>
<evidence type="ECO:0000313" key="3">
    <source>
        <dbReference type="EMBL" id="ASS38383.1"/>
    </source>
</evidence>
<name>A0A223ATT2_9FIRM</name>
<dbReference type="InterPro" id="IPR042099">
    <property type="entry name" value="ANL_N_sf"/>
</dbReference>
<gene>
    <name evidence="3" type="ORF">AXF17_08245</name>
</gene>
<dbReference type="OrthoDB" id="9778383at2"/>
<dbReference type="EMBL" id="CP016199">
    <property type="protein sequence ID" value="ASS38383.1"/>
    <property type="molecule type" value="Genomic_DNA"/>
</dbReference>
<dbReference type="SUPFAM" id="SSF56801">
    <property type="entry name" value="Acetyl-CoA synthetase-like"/>
    <property type="match status" value="1"/>
</dbReference>
<dbReference type="Pfam" id="PF00501">
    <property type="entry name" value="AMP-binding"/>
    <property type="match status" value="1"/>
</dbReference>
<reference evidence="4" key="1">
    <citation type="submission" date="2016-05" db="EMBL/GenBank/DDBJ databases">
        <authorList>
            <person name="Holder M.E."/>
            <person name="Ajami N.J."/>
            <person name="Petrosino J.F."/>
        </authorList>
    </citation>
    <scope>NUCLEOTIDE SEQUENCE [LARGE SCALE GENOMIC DNA]</scope>
    <source>
        <strain evidence="4">ATCC 700696</strain>
    </source>
</reference>
<dbReference type="PROSITE" id="PS00455">
    <property type="entry name" value="AMP_BINDING"/>
    <property type="match status" value="1"/>
</dbReference>
<dbReference type="AlphaFoldDB" id="A0A223ATT2"/>
<dbReference type="Gene3D" id="3.40.50.12780">
    <property type="entry name" value="N-terminal domain of ligase-like"/>
    <property type="match status" value="1"/>
</dbReference>
<dbReference type="GO" id="GO:0016020">
    <property type="term" value="C:membrane"/>
    <property type="evidence" value="ECO:0007669"/>
    <property type="project" value="TreeGrafter"/>
</dbReference>
<dbReference type="PANTHER" id="PTHR43272:SF52">
    <property type="entry name" value="AMP-DEPENDENT SYNTHETASE_LIGASE DOMAIN-CONTAINING PROTEIN"/>
    <property type="match status" value="1"/>
</dbReference>
<proteinExistence type="predicted"/>
<dbReference type="InterPro" id="IPR020845">
    <property type="entry name" value="AMP-binding_CS"/>
</dbReference>
<keyword evidence="4" id="KW-1185">Reference proteome</keyword>
<evidence type="ECO:0000256" key="1">
    <source>
        <dbReference type="ARBA" id="ARBA00024484"/>
    </source>
</evidence>
<dbReference type="Gene3D" id="3.30.300.30">
    <property type="match status" value="1"/>
</dbReference>
<dbReference type="RefSeq" id="WP_094234618.1">
    <property type="nucleotide sequence ID" value="NZ_CP016199.1"/>
</dbReference>
<organism evidence="3 4">
    <name type="scientific">Mogibacterium pumilum</name>
    <dbReference type="NCBI Taxonomy" id="86332"/>
    <lineage>
        <taxon>Bacteria</taxon>
        <taxon>Bacillati</taxon>
        <taxon>Bacillota</taxon>
        <taxon>Clostridia</taxon>
        <taxon>Peptostreptococcales</taxon>
        <taxon>Anaerovoracaceae</taxon>
        <taxon>Mogibacterium</taxon>
    </lineage>
</organism>
<sequence>MNKKKYENQLYNVNYVETLKELVDTSVQRFPDRAAYMYKDDHKEPFKSMTYAEFKEEQNAIGTALVARGFKGSKIAVIGDNSHRWVLSYYSVVCGVGVIVPIDRNLEKGEITNLLERADVEAVFASTKLTATVAPLLEELPLIKKVIIMAAPGDDVDEYLADDRFMTMDQLVAEGREIVAEGNRDYIDAEIHAEDLSTILFTSGTTGLAKGVMLSHRNLSQNVFNMSKYVKIPDGGRVLDVLPMHHVYEMTCTVMTSFYQGATVVICEGLKYIQQNFVEAKCNIMLGVPLIYENIYRKIWSKAEKSGNADKLKRALSMSMKLDLRNNRMATKRLFKAVHDIFGESLYILIAGGAAIDPNVISEFEAMGLPMMQGYGMTENSPIIAVNQDRYGKAASVGKPMPGTEVRIVDKDESGIGEVICKGPSVMMGYYKDAENTAKAIKDGWLYTGDYGYLDEDGFLYITGRKKNVIVTKGGKNIFPEEVEFYLLLSEFISEVIVYGKREEVKGDLICTAIMYPDYKALENAGCMTNEEKYLKLKEAVEEANSKMPPFKRVKRIEIREDDFIKTTTLKIKRFEEENYEYKFDDRDFEKGRRF</sequence>
<protein>
    <recommendedName>
        <fullName evidence="2">AMP-dependent synthetase/ligase domain-containing protein</fullName>
    </recommendedName>
</protein>
<dbReference type="Proteomes" id="UP000214689">
    <property type="component" value="Chromosome"/>
</dbReference>
<dbReference type="Pfam" id="PF23562">
    <property type="entry name" value="AMP-binding_C_3"/>
    <property type="match status" value="1"/>
</dbReference>